<dbReference type="EMBL" id="HBIS01002948">
    <property type="protein sequence ID" value="CAE0608822.1"/>
    <property type="molecule type" value="Transcribed_RNA"/>
</dbReference>
<keyword evidence="2" id="KW-1133">Transmembrane helix</keyword>
<proteinExistence type="predicted"/>
<sequence length="209" mass="23082">MATTCRTWTSLRSMRLDQTRVRKTVRAKAGAEEGTTEEDGFEKRLAALKGKTRPGEGAKAAKRKAKKDKGSVESIYDFSNEVVYYEGGPSTGDVATNVALGFTLVWLPLTLASIGRKLYLKYKITDKRINVISESPFAQSEEDIVYENIADVVTVGRGVGLWGDMVITCKDGKKVELRSLDKFLEIKAYILDKVEKAEAANEEGKSKGF</sequence>
<dbReference type="PANTHER" id="PTHR35688:SF2">
    <property type="entry name" value="NAD(P)-LINKED OXIDOREDUCTASE SUPERFAMILY PROTEIN"/>
    <property type="match status" value="1"/>
</dbReference>
<dbReference type="AlphaFoldDB" id="A0A7S3XCG5"/>
<feature type="domain" description="YdbS-like PH" evidence="3">
    <location>
        <begin position="121"/>
        <end position="190"/>
    </location>
</feature>
<protein>
    <recommendedName>
        <fullName evidence="3">YdbS-like PH domain-containing protein</fullName>
    </recommendedName>
</protein>
<keyword evidence="2" id="KW-0812">Transmembrane</keyword>
<gene>
    <name evidence="4" type="ORF">PSAL00342_LOCUS2641</name>
</gene>
<reference evidence="4" key="1">
    <citation type="submission" date="2021-01" db="EMBL/GenBank/DDBJ databases">
        <authorList>
            <person name="Corre E."/>
            <person name="Pelletier E."/>
            <person name="Niang G."/>
            <person name="Scheremetjew M."/>
            <person name="Finn R."/>
            <person name="Kale V."/>
            <person name="Holt S."/>
            <person name="Cochrane G."/>
            <person name="Meng A."/>
            <person name="Brown T."/>
            <person name="Cohen L."/>
        </authorList>
    </citation>
    <scope>NUCLEOTIDE SEQUENCE</scope>
    <source>
        <strain evidence="4">CCMP1897</strain>
    </source>
</reference>
<accession>A0A7S3XCG5</accession>
<name>A0A7S3XCG5_9CHLO</name>
<feature type="transmembrane region" description="Helical" evidence="2">
    <location>
        <begin position="94"/>
        <end position="114"/>
    </location>
</feature>
<dbReference type="Pfam" id="PF03703">
    <property type="entry name" value="bPH_2"/>
    <property type="match status" value="1"/>
</dbReference>
<evidence type="ECO:0000259" key="3">
    <source>
        <dbReference type="Pfam" id="PF03703"/>
    </source>
</evidence>
<keyword evidence="2" id="KW-0472">Membrane</keyword>
<dbReference type="InterPro" id="IPR005182">
    <property type="entry name" value="YdbS-like_PH"/>
</dbReference>
<evidence type="ECO:0000313" key="4">
    <source>
        <dbReference type="EMBL" id="CAE0608822.1"/>
    </source>
</evidence>
<dbReference type="PANTHER" id="PTHR35688">
    <property type="entry name" value="NAD(P)-LINKED OXIDOREDUCTASE SUPERFAMILY PROTEIN"/>
    <property type="match status" value="1"/>
</dbReference>
<feature type="region of interest" description="Disordered" evidence="1">
    <location>
        <begin position="23"/>
        <end position="65"/>
    </location>
</feature>
<organism evidence="4">
    <name type="scientific">Picocystis salinarum</name>
    <dbReference type="NCBI Taxonomy" id="88271"/>
    <lineage>
        <taxon>Eukaryota</taxon>
        <taxon>Viridiplantae</taxon>
        <taxon>Chlorophyta</taxon>
        <taxon>Picocystophyceae</taxon>
        <taxon>Picocystales</taxon>
        <taxon>Picocystaceae</taxon>
        <taxon>Picocystis</taxon>
    </lineage>
</organism>
<evidence type="ECO:0000256" key="1">
    <source>
        <dbReference type="SAM" id="MobiDB-lite"/>
    </source>
</evidence>
<evidence type="ECO:0000256" key="2">
    <source>
        <dbReference type="SAM" id="Phobius"/>
    </source>
</evidence>